<dbReference type="Gene3D" id="1.25.40.10">
    <property type="entry name" value="Tetratricopeptide repeat domain"/>
    <property type="match status" value="1"/>
</dbReference>
<organism evidence="2 3">
    <name type="scientific">Brevibacillus laterosporus</name>
    <name type="common">Bacillus laterosporus</name>
    <dbReference type="NCBI Taxonomy" id="1465"/>
    <lineage>
        <taxon>Bacteria</taxon>
        <taxon>Bacillati</taxon>
        <taxon>Bacillota</taxon>
        <taxon>Bacilli</taxon>
        <taxon>Bacillales</taxon>
        <taxon>Paenibacillaceae</taxon>
        <taxon>Brevibacillus</taxon>
    </lineage>
</organism>
<dbReference type="GO" id="GO:0003677">
    <property type="term" value="F:DNA binding"/>
    <property type="evidence" value="ECO:0007669"/>
    <property type="project" value="UniProtKB-KW"/>
</dbReference>
<dbReference type="RefSeq" id="WP_104033817.1">
    <property type="nucleotide sequence ID" value="NZ_JARMES010000049.1"/>
</dbReference>
<evidence type="ECO:0000259" key="1">
    <source>
        <dbReference type="PROSITE" id="PS50943"/>
    </source>
</evidence>
<proteinExistence type="predicted"/>
<protein>
    <submittedName>
        <fullName evidence="2">DNA-binding protein</fullName>
    </submittedName>
</protein>
<dbReference type="SMART" id="SM00530">
    <property type="entry name" value="HTH_XRE"/>
    <property type="match status" value="1"/>
</dbReference>
<dbReference type="InterPro" id="IPR011990">
    <property type="entry name" value="TPR-like_helical_dom_sf"/>
</dbReference>
<dbReference type="CDD" id="cd00093">
    <property type="entry name" value="HTH_XRE"/>
    <property type="match status" value="1"/>
</dbReference>
<accession>A0AAP8U2P9</accession>
<dbReference type="AlphaFoldDB" id="A0AAP8U2P9"/>
<sequence>MIGSNQVVIRSIRSEIENRMIWNNYSLSKLSELTKINNGHLSGYFNGLRGLTIGHLDSIAKAFGEEAGWLYELYIEECFPKGKVSRRRVCPYLIRCVEVGRHDCLKPVVARLLENPKNIDILYFVAEKLFWKGNRKQAIYFYQLVIENDKNSYSERFILSQYRLFRALQGTNAEVNWNAVVRFDPYWKRLSEIDQLDALLQLANTCFTLHKWQEVERYADELIELSTLIYRNLRKSKQTIESFKTERHFVVYYGQGYLLKSVSLEKQGFYEQAKEFIPKYTDLSWFPFLNEVGQKEVKKFRQWGIANKYTLDVLMGQITVLPDYVQFLENNPDELLSGLVTITESANTHGFSIDRILDRFLREIISFNDFHDPINVDRHLRFRYHLAIYRFKNECFKDGIIDTLRCMKLSITMNSHKDFIRCVTLFEAHRYHATDSQVFEYKEIMEEVRKNESLFAFTGNGLWIV</sequence>
<dbReference type="EMBL" id="PRKQ01000064">
    <property type="protein sequence ID" value="PPA90102.1"/>
    <property type="molecule type" value="Genomic_DNA"/>
</dbReference>
<dbReference type="SUPFAM" id="SSF47413">
    <property type="entry name" value="lambda repressor-like DNA-binding domains"/>
    <property type="match status" value="1"/>
</dbReference>
<comment type="caution">
    <text evidence="2">The sequence shown here is derived from an EMBL/GenBank/DDBJ whole genome shotgun (WGS) entry which is preliminary data.</text>
</comment>
<feature type="domain" description="HTH cro/C1-type" evidence="1">
    <location>
        <begin position="23"/>
        <end position="70"/>
    </location>
</feature>
<name>A0AAP8U2P9_BRELA</name>
<dbReference type="InterPro" id="IPR001387">
    <property type="entry name" value="Cro/C1-type_HTH"/>
</dbReference>
<dbReference type="Proteomes" id="UP000239759">
    <property type="component" value="Unassembled WGS sequence"/>
</dbReference>
<keyword evidence="2" id="KW-0238">DNA-binding</keyword>
<dbReference type="SUPFAM" id="SSF48452">
    <property type="entry name" value="TPR-like"/>
    <property type="match status" value="1"/>
</dbReference>
<evidence type="ECO:0000313" key="2">
    <source>
        <dbReference type="EMBL" id="PPA90102.1"/>
    </source>
</evidence>
<reference evidence="2 3" key="1">
    <citation type="submission" date="2018-02" db="EMBL/GenBank/DDBJ databases">
        <title>Comparative analysis of genomes of three Brevibacillus laterosporus strains producers of potent antimicrobials isolated from silage.</title>
        <authorList>
            <person name="Kojic M."/>
            <person name="Miljkovic M."/>
            <person name="Studholme D."/>
            <person name="Filipic B."/>
        </authorList>
    </citation>
    <scope>NUCLEOTIDE SEQUENCE [LARGE SCALE GENOMIC DNA]</scope>
    <source>
        <strain evidence="2 3">BGSP11</strain>
    </source>
</reference>
<dbReference type="PROSITE" id="PS50943">
    <property type="entry name" value="HTH_CROC1"/>
    <property type="match status" value="1"/>
</dbReference>
<evidence type="ECO:0000313" key="3">
    <source>
        <dbReference type="Proteomes" id="UP000239759"/>
    </source>
</evidence>
<gene>
    <name evidence="2" type="ORF">C4A77_25545</name>
</gene>
<dbReference type="InterPro" id="IPR010982">
    <property type="entry name" value="Lambda_DNA-bd_dom_sf"/>
</dbReference>